<reference evidence="1 2" key="1">
    <citation type="submission" date="2015-05" db="EMBL/GenBank/DDBJ databases">
        <title>Evolution of Trichinella species and genotypes.</title>
        <authorList>
            <person name="Korhonen P.K."/>
            <person name="Edoardo P."/>
            <person name="Giuseppe L.R."/>
            <person name="Gasser R.B."/>
        </authorList>
    </citation>
    <scope>NUCLEOTIDE SEQUENCE [LARGE SCALE GENOMIC DNA]</scope>
    <source>
        <strain evidence="1">ISS10</strain>
    </source>
</reference>
<dbReference type="AlphaFoldDB" id="A0A0V1KHY9"/>
<organism evidence="1 2">
    <name type="scientific">Trichinella nativa</name>
    <dbReference type="NCBI Taxonomy" id="6335"/>
    <lineage>
        <taxon>Eukaryota</taxon>
        <taxon>Metazoa</taxon>
        <taxon>Ecdysozoa</taxon>
        <taxon>Nematoda</taxon>
        <taxon>Enoplea</taxon>
        <taxon>Dorylaimia</taxon>
        <taxon>Trichinellida</taxon>
        <taxon>Trichinellidae</taxon>
        <taxon>Trichinella</taxon>
    </lineage>
</organism>
<gene>
    <name evidence="1" type="ORF">T02_2442</name>
</gene>
<accession>A0A0V1KHY9</accession>
<evidence type="ECO:0000313" key="1">
    <source>
        <dbReference type="EMBL" id="KRZ46638.1"/>
    </source>
</evidence>
<dbReference type="Proteomes" id="UP000054721">
    <property type="component" value="Unassembled WGS sequence"/>
</dbReference>
<protein>
    <submittedName>
        <fullName evidence="1">Uncharacterized protein</fullName>
    </submittedName>
</protein>
<proteinExistence type="predicted"/>
<sequence length="35" mass="3988">MNVKQTVVCYSANSATLLSFYCSINIKSYIMYMIS</sequence>
<name>A0A0V1KHY9_9BILA</name>
<keyword evidence="2" id="KW-1185">Reference proteome</keyword>
<evidence type="ECO:0000313" key="2">
    <source>
        <dbReference type="Proteomes" id="UP000054721"/>
    </source>
</evidence>
<dbReference type="EMBL" id="JYDW01002652">
    <property type="protein sequence ID" value="KRZ46638.1"/>
    <property type="molecule type" value="Genomic_DNA"/>
</dbReference>
<comment type="caution">
    <text evidence="1">The sequence shown here is derived from an EMBL/GenBank/DDBJ whole genome shotgun (WGS) entry which is preliminary data.</text>
</comment>